<dbReference type="OrthoDB" id="1081881at2"/>
<feature type="transmembrane region" description="Helical" evidence="1">
    <location>
        <begin position="270"/>
        <end position="288"/>
    </location>
</feature>
<dbReference type="RefSeq" id="WP_109743846.1">
    <property type="nucleotide sequence ID" value="NZ_QGGO01000017.1"/>
</dbReference>
<gene>
    <name evidence="2" type="ORF">LV89_03139</name>
</gene>
<reference evidence="2 3" key="1">
    <citation type="submission" date="2018-05" db="EMBL/GenBank/DDBJ databases">
        <title>Genomic Encyclopedia of Archaeal and Bacterial Type Strains, Phase II (KMG-II): from individual species to whole genera.</title>
        <authorList>
            <person name="Goeker M."/>
        </authorList>
    </citation>
    <scope>NUCLEOTIDE SEQUENCE [LARGE SCALE GENOMIC DNA]</scope>
    <source>
        <strain evidence="2 3">DSM 22214</strain>
    </source>
</reference>
<feature type="transmembrane region" description="Helical" evidence="1">
    <location>
        <begin position="166"/>
        <end position="182"/>
    </location>
</feature>
<dbReference type="AlphaFoldDB" id="A0A316E1A6"/>
<comment type="caution">
    <text evidence="2">The sequence shown here is derived from an EMBL/GenBank/DDBJ whole genome shotgun (WGS) entry which is preliminary data.</text>
</comment>
<feature type="transmembrane region" description="Helical" evidence="1">
    <location>
        <begin position="76"/>
        <end position="99"/>
    </location>
</feature>
<keyword evidence="1" id="KW-1133">Transmembrane helix</keyword>
<accession>A0A316E1A6</accession>
<evidence type="ECO:0000313" key="2">
    <source>
        <dbReference type="EMBL" id="PWK23322.1"/>
    </source>
</evidence>
<evidence type="ECO:0000256" key="1">
    <source>
        <dbReference type="SAM" id="Phobius"/>
    </source>
</evidence>
<dbReference type="EMBL" id="QGGO01000017">
    <property type="protein sequence ID" value="PWK23322.1"/>
    <property type="molecule type" value="Genomic_DNA"/>
</dbReference>
<proteinExistence type="predicted"/>
<evidence type="ECO:0008006" key="4">
    <source>
        <dbReference type="Google" id="ProtNLM"/>
    </source>
</evidence>
<sequence>MKNFANIALWLLFLITIVPIGILAFYNHPSVADDYCFAYMTRDVGFWQAQKFYYEGWSGRYISNMIFHATPLAFGVFWFVKVIPFLILGLLYHAMYCLVGEILKPSRQNQLLVSATLLSLFVIFSSSVVDTFYWYTSVFIFPTSLCYFLYLIVVILRYYQPQYQKIKYPIALLAATLVFFMVGSNEVMMLFILVFLGMIWLYILVFEKRFDGFIFFLMVVGAYFAYFWVIKAKGNEIRMAAAGGQVFGGAIVQSLINALKSTISSSIKWLSAWIFLGAMYNSFLHKFIPERPQAIFKINIWIAILALLILIFFMFFVIHYGNDMGVPERVNNIIFAIYLIGVFYIVTIAHYDYPNLFPVNNQVNNIASISILSILFGSYIFMFNGNIKTMYADIRLGIAKRYDQEMTQRYNHIMTSKTDTIYVAPLKNIPKSLCFDEIKTNEQHLWNKCYATYFGKKVIILKEEK</sequence>
<feature type="transmembrane region" description="Helical" evidence="1">
    <location>
        <begin position="333"/>
        <end position="351"/>
    </location>
</feature>
<feature type="transmembrane region" description="Helical" evidence="1">
    <location>
        <begin position="7"/>
        <end position="26"/>
    </location>
</feature>
<feature type="transmembrane region" description="Helical" evidence="1">
    <location>
        <begin position="213"/>
        <end position="231"/>
    </location>
</feature>
<name>A0A316E1A6_9BACT</name>
<evidence type="ECO:0000313" key="3">
    <source>
        <dbReference type="Proteomes" id="UP000245489"/>
    </source>
</evidence>
<keyword evidence="1" id="KW-0812">Transmembrane</keyword>
<feature type="transmembrane region" description="Helical" evidence="1">
    <location>
        <begin position="363"/>
        <end position="382"/>
    </location>
</feature>
<dbReference type="Proteomes" id="UP000245489">
    <property type="component" value="Unassembled WGS sequence"/>
</dbReference>
<feature type="transmembrane region" description="Helical" evidence="1">
    <location>
        <begin position="237"/>
        <end position="258"/>
    </location>
</feature>
<protein>
    <recommendedName>
        <fullName evidence="4">4-amino-4-deoxy-L-arabinose transferase-like glycosyltransferase</fullName>
    </recommendedName>
</protein>
<keyword evidence="1" id="KW-0472">Membrane</keyword>
<feature type="transmembrane region" description="Helical" evidence="1">
    <location>
        <begin position="188"/>
        <end position="206"/>
    </location>
</feature>
<organism evidence="2 3">
    <name type="scientific">Arcicella aurantiaca</name>
    <dbReference type="NCBI Taxonomy" id="591202"/>
    <lineage>
        <taxon>Bacteria</taxon>
        <taxon>Pseudomonadati</taxon>
        <taxon>Bacteroidota</taxon>
        <taxon>Cytophagia</taxon>
        <taxon>Cytophagales</taxon>
        <taxon>Flectobacillaceae</taxon>
        <taxon>Arcicella</taxon>
    </lineage>
</organism>
<keyword evidence="3" id="KW-1185">Reference proteome</keyword>
<feature type="transmembrane region" description="Helical" evidence="1">
    <location>
        <begin position="111"/>
        <end position="133"/>
    </location>
</feature>
<feature type="transmembrane region" description="Helical" evidence="1">
    <location>
        <begin position="300"/>
        <end position="321"/>
    </location>
</feature>
<feature type="transmembrane region" description="Helical" evidence="1">
    <location>
        <begin position="139"/>
        <end position="159"/>
    </location>
</feature>